<dbReference type="Gene3D" id="1.10.630.10">
    <property type="entry name" value="Cytochrome P450"/>
    <property type="match status" value="1"/>
</dbReference>
<keyword evidence="12" id="KW-1185">Reference proteome</keyword>
<sequence length="409" mass="47249">MIFPVLKNQLEVSRRPCLRAALQIFVQNNLPVGKWKPRRKALNPCFHHDMLRRYLEVFNAYSQTLVKILKQETEKEFCDIRKPLTCAALDIVCETMLGFSVGAVNDTESQYIKAMERLTDIAIKRLFKVWLWPYIIFRFSGYYREGYPCIELFHDLARSAFNKRKKEYLSKNTTDGNAKHKALIDVLLKLHLESQELSEEEAVSEMVSFIVAGFETVSLSATWALFLIGHHPDVQEKIHEELDKVFAEDNDIYATEEDLNQLVYLNSVLMESNRIYTTIPFFGRQANEDIVICGHTIPKGASCFVVSYFLHKDENVFPDPEKFDPDRFSPENSTKIPEGAFVPFSAGPRNCIGKSYARMELKTILTYILRNYTVESLDSKDEVAPEMKIELAPSTAIRLRIRPRKFSNF</sequence>
<keyword evidence="6 9" id="KW-0408">Iron</keyword>
<evidence type="ECO:0000313" key="12">
    <source>
        <dbReference type="Proteomes" id="UP000887116"/>
    </source>
</evidence>
<gene>
    <name evidence="11" type="primary">CYP4V2</name>
    <name evidence="11" type="ORF">TNCT_272411</name>
</gene>
<dbReference type="GO" id="GO:0020037">
    <property type="term" value="F:heme binding"/>
    <property type="evidence" value="ECO:0007669"/>
    <property type="project" value="InterPro"/>
</dbReference>
<dbReference type="Pfam" id="PF00067">
    <property type="entry name" value="p450"/>
    <property type="match status" value="1"/>
</dbReference>
<organism evidence="11 12">
    <name type="scientific">Trichonephila clavata</name>
    <name type="common">Joro spider</name>
    <name type="synonym">Nephila clavata</name>
    <dbReference type="NCBI Taxonomy" id="2740835"/>
    <lineage>
        <taxon>Eukaryota</taxon>
        <taxon>Metazoa</taxon>
        <taxon>Ecdysozoa</taxon>
        <taxon>Arthropoda</taxon>
        <taxon>Chelicerata</taxon>
        <taxon>Arachnida</taxon>
        <taxon>Araneae</taxon>
        <taxon>Araneomorphae</taxon>
        <taxon>Entelegynae</taxon>
        <taxon>Araneoidea</taxon>
        <taxon>Nephilidae</taxon>
        <taxon>Trichonephila</taxon>
    </lineage>
</organism>
<dbReference type="PROSITE" id="PS00086">
    <property type="entry name" value="CYTOCHROME_P450"/>
    <property type="match status" value="1"/>
</dbReference>
<dbReference type="AlphaFoldDB" id="A0A8X6I1V1"/>
<dbReference type="InterPro" id="IPR050196">
    <property type="entry name" value="Cytochrome_P450_Monoox"/>
</dbReference>
<proteinExistence type="inferred from homology"/>
<dbReference type="PANTHER" id="PTHR24291">
    <property type="entry name" value="CYTOCHROME P450 FAMILY 4"/>
    <property type="match status" value="1"/>
</dbReference>
<comment type="caution">
    <text evidence="11">The sequence shown here is derived from an EMBL/GenBank/DDBJ whole genome shotgun (WGS) entry which is preliminary data.</text>
</comment>
<comment type="subcellular location">
    <subcellularLocation>
        <location evidence="2">Endoplasmic reticulum membrane</location>
    </subcellularLocation>
</comment>
<evidence type="ECO:0000313" key="11">
    <source>
        <dbReference type="EMBL" id="GFQ85892.1"/>
    </source>
</evidence>
<evidence type="ECO:0000256" key="5">
    <source>
        <dbReference type="ARBA" id="ARBA00022824"/>
    </source>
</evidence>
<keyword evidence="7 10" id="KW-0503">Monooxygenase</keyword>
<dbReference type="GO" id="GO:0005789">
    <property type="term" value="C:endoplasmic reticulum membrane"/>
    <property type="evidence" value="ECO:0007669"/>
    <property type="project" value="UniProtKB-SubCell"/>
</dbReference>
<dbReference type="InterPro" id="IPR036396">
    <property type="entry name" value="Cyt_P450_sf"/>
</dbReference>
<accession>A0A8X6I1V1</accession>
<evidence type="ECO:0000256" key="9">
    <source>
        <dbReference type="PIRSR" id="PIRSR602401-1"/>
    </source>
</evidence>
<dbReference type="GO" id="GO:0016705">
    <property type="term" value="F:oxidoreductase activity, acting on paired donors, with incorporation or reduction of molecular oxygen"/>
    <property type="evidence" value="ECO:0007669"/>
    <property type="project" value="InterPro"/>
</dbReference>
<keyword evidence="10" id="KW-0560">Oxidoreductase</keyword>
<name>A0A8X6I1V1_TRICU</name>
<dbReference type="PRINTS" id="PR00463">
    <property type="entry name" value="EP450I"/>
</dbReference>
<dbReference type="GO" id="GO:0004497">
    <property type="term" value="F:monooxygenase activity"/>
    <property type="evidence" value="ECO:0007669"/>
    <property type="project" value="UniProtKB-KW"/>
</dbReference>
<dbReference type="Proteomes" id="UP000887116">
    <property type="component" value="Unassembled WGS sequence"/>
</dbReference>
<evidence type="ECO:0000256" key="10">
    <source>
        <dbReference type="RuleBase" id="RU000461"/>
    </source>
</evidence>
<dbReference type="SUPFAM" id="SSF48264">
    <property type="entry name" value="Cytochrome P450"/>
    <property type="match status" value="1"/>
</dbReference>
<keyword evidence="8" id="KW-0472">Membrane</keyword>
<evidence type="ECO:0000256" key="7">
    <source>
        <dbReference type="ARBA" id="ARBA00023033"/>
    </source>
</evidence>
<dbReference type="InterPro" id="IPR001128">
    <property type="entry name" value="Cyt_P450"/>
</dbReference>
<keyword evidence="4 9" id="KW-0349">Heme</keyword>
<evidence type="ECO:0000256" key="2">
    <source>
        <dbReference type="ARBA" id="ARBA00004586"/>
    </source>
</evidence>
<dbReference type="PRINTS" id="PR00385">
    <property type="entry name" value="P450"/>
</dbReference>
<dbReference type="EMBL" id="BMAO01032947">
    <property type="protein sequence ID" value="GFQ85892.1"/>
    <property type="molecule type" value="Genomic_DNA"/>
</dbReference>
<evidence type="ECO:0000256" key="6">
    <source>
        <dbReference type="ARBA" id="ARBA00023004"/>
    </source>
</evidence>
<evidence type="ECO:0000256" key="8">
    <source>
        <dbReference type="ARBA" id="ARBA00023136"/>
    </source>
</evidence>
<keyword evidence="5" id="KW-0256">Endoplasmic reticulum</keyword>
<feature type="binding site" description="axial binding residue" evidence="9">
    <location>
        <position position="351"/>
    </location>
    <ligand>
        <name>heme</name>
        <dbReference type="ChEBI" id="CHEBI:30413"/>
    </ligand>
    <ligandPart>
        <name>Fe</name>
        <dbReference type="ChEBI" id="CHEBI:18248"/>
    </ligandPart>
</feature>
<comment type="cofactor">
    <cofactor evidence="1 9">
        <name>heme</name>
        <dbReference type="ChEBI" id="CHEBI:30413"/>
    </cofactor>
</comment>
<evidence type="ECO:0000256" key="1">
    <source>
        <dbReference type="ARBA" id="ARBA00001971"/>
    </source>
</evidence>
<dbReference type="PANTHER" id="PTHR24291:SF189">
    <property type="entry name" value="CYTOCHROME P450 4C3-RELATED"/>
    <property type="match status" value="1"/>
</dbReference>
<comment type="similarity">
    <text evidence="3 10">Belongs to the cytochrome P450 family.</text>
</comment>
<keyword evidence="9 10" id="KW-0479">Metal-binding</keyword>
<dbReference type="InterPro" id="IPR002401">
    <property type="entry name" value="Cyt_P450_E_grp-I"/>
</dbReference>
<evidence type="ECO:0000256" key="3">
    <source>
        <dbReference type="ARBA" id="ARBA00010617"/>
    </source>
</evidence>
<reference evidence="11" key="1">
    <citation type="submission" date="2020-07" db="EMBL/GenBank/DDBJ databases">
        <title>Multicomponent nature underlies the extraordinary mechanical properties of spider dragline silk.</title>
        <authorList>
            <person name="Kono N."/>
            <person name="Nakamura H."/>
            <person name="Mori M."/>
            <person name="Yoshida Y."/>
            <person name="Ohtoshi R."/>
            <person name="Malay A.D."/>
            <person name="Moran D.A.P."/>
            <person name="Tomita M."/>
            <person name="Numata K."/>
            <person name="Arakawa K."/>
        </authorList>
    </citation>
    <scope>NUCLEOTIDE SEQUENCE</scope>
</reference>
<protein>
    <submittedName>
        <fullName evidence="11">Cytochrome P450 4V2</fullName>
    </submittedName>
</protein>
<dbReference type="OrthoDB" id="2023at2759"/>
<evidence type="ECO:0000256" key="4">
    <source>
        <dbReference type="ARBA" id="ARBA00022617"/>
    </source>
</evidence>
<dbReference type="InterPro" id="IPR017972">
    <property type="entry name" value="Cyt_P450_CS"/>
</dbReference>
<dbReference type="GO" id="GO:0005506">
    <property type="term" value="F:iron ion binding"/>
    <property type="evidence" value="ECO:0007669"/>
    <property type="project" value="InterPro"/>
</dbReference>